<dbReference type="FunFam" id="3.20.20.70:FF:000118">
    <property type="entry name" value="Alpha-galactosidase"/>
    <property type="match status" value="1"/>
</dbReference>
<feature type="active site" description="Nucleophile" evidence="7">
    <location>
        <position position="480"/>
    </location>
</feature>
<dbReference type="PRINTS" id="PR00743">
    <property type="entry name" value="GLHYDRLASE36"/>
</dbReference>
<feature type="binding site" evidence="8">
    <location>
        <position position="552"/>
    </location>
    <ligand>
        <name>substrate</name>
    </ligand>
</feature>
<dbReference type="AlphaFoldDB" id="A0A0R1KIX8"/>
<feature type="domain" description="Glycosyl hydrolase family 36 N-terminal" evidence="10">
    <location>
        <begin position="28"/>
        <end position="287"/>
    </location>
</feature>
<evidence type="ECO:0000256" key="7">
    <source>
        <dbReference type="PIRSR" id="PIRSR005536-1"/>
    </source>
</evidence>
<dbReference type="Gene3D" id="2.60.40.1180">
    <property type="entry name" value="Golgi alpha-mannosidase II"/>
    <property type="match status" value="1"/>
</dbReference>
<dbReference type="InterPro" id="IPR013785">
    <property type="entry name" value="Aldolase_TIM"/>
</dbReference>
<feature type="binding site" evidence="8">
    <location>
        <begin position="478"/>
        <end position="482"/>
    </location>
    <ligand>
        <name>substrate</name>
    </ligand>
</feature>
<feature type="binding site" evidence="8">
    <location>
        <position position="201"/>
    </location>
    <ligand>
        <name>substrate</name>
    </ligand>
</feature>
<dbReference type="InterPro" id="IPR002252">
    <property type="entry name" value="Glyco_hydro_36"/>
</dbReference>
<comment type="caution">
    <text evidence="11">The sequence shown here is derived from an EMBL/GenBank/DDBJ whole genome shotgun (WGS) entry which is preliminary data.</text>
</comment>
<dbReference type="InterPro" id="IPR013780">
    <property type="entry name" value="Glyco_hydro_b"/>
</dbReference>
<dbReference type="InterPro" id="IPR000111">
    <property type="entry name" value="Glyco_hydro_27/36_CS"/>
</dbReference>
<reference evidence="11 12" key="1">
    <citation type="journal article" date="2015" name="Genome Announc.">
        <title>Expanding the biotechnology potential of lactobacilli through comparative genomics of 213 strains and associated genera.</title>
        <authorList>
            <person name="Sun Z."/>
            <person name="Harris H.M."/>
            <person name="McCann A."/>
            <person name="Guo C."/>
            <person name="Argimon S."/>
            <person name="Zhang W."/>
            <person name="Yang X."/>
            <person name="Jeffery I.B."/>
            <person name="Cooney J.C."/>
            <person name="Kagawa T.F."/>
            <person name="Liu W."/>
            <person name="Song Y."/>
            <person name="Salvetti E."/>
            <person name="Wrobel A."/>
            <person name="Rasinkangas P."/>
            <person name="Parkhill J."/>
            <person name="Rea M.C."/>
            <person name="O'Sullivan O."/>
            <person name="Ritari J."/>
            <person name="Douillard F.P."/>
            <person name="Paul Ross R."/>
            <person name="Yang R."/>
            <person name="Briner A.E."/>
            <person name="Felis G.E."/>
            <person name="de Vos W.M."/>
            <person name="Barrangou R."/>
            <person name="Klaenhammer T.R."/>
            <person name="Caufield P.W."/>
            <person name="Cui Y."/>
            <person name="Zhang H."/>
            <person name="O'Toole P.W."/>
        </authorList>
    </citation>
    <scope>NUCLEOTIDE SEQUENCE [LARGE SCALE GENOMIC DNA]</scope>
    <source>
        <strain evidence="11 12">DSM 19674</strain>
    </source>
</reference>
<feature type="binding site" evidence="8">
    <location>
        <begin position="368"/>
        <end position="369"/>
    </location>
    <ligand>
        <name>substrate</name>
    </ligand>
</feature>
<dbReference type="SUPFAM" id="SSF51445">
    <property type="entry name" value="(Trans)glycosidases"/>
    <property type="match status" value="1"/>
</dbReference>
<dbReference type="PIRSF" id="PIRSF005536">
    <property type="entry name" value="Agal"/>
    <property type="match status" value="1"/>
</dbReference>
<dbReference type="PATRIC" id="fig|1423788.3.peg.620"/>
<dbReference type="Proteomes" id="UP000051515">
    <property type="component" value="Unassembled WGS sequence"/>
</dbReference>
<protein>
    <recommendedName>
        <fullName evidence="3 6">Alpha-galactosidase</fullName>
        <ecNumber evidence="3 6">3.2.1.22</ecNumber>
    </recommendedName>
</protein>
<dbReference type="InterPro" id="IPR038417">
    <property type="entry name" value="Alpga-gal_N_sf"/>
</dbReference>
<feature type="domain" description="Glycosyl hydrolase family 36 C-terminal" evidence="9">
    <location>
        <begin position="654"/>
        <end position="741"/>
    </location>
</feature>
<evidence type="ECO:0000259" key="9">
    <source>
        <dbReference type="Pfam" id="PF16874"/>
    </source>
</evidence>
<feature type="binding site" evidence="8">
    <location>
        <position position="445"/>
    </location>
    <ligand>
        <name>substrate</name>
    </ligand>
</feature>
<dbReference type="Gene3D" id="2.70.98.60">
    <property type="entry name" value="alpha-galactosidase from lactobacil brevis"/>
    <property type="match status" value="1"/>
</dbReference>
<name>A0A0R1KIX8_9LACO</name>
<dbReference type="InterPro" id="IPR050985">
    <property type="entry name" value="Alpha-glycosidase_related"/>
</dbReference>
<dbReference type="GO" id="GO:0004557">
    <property type="term" value="F:alpha-galactosidase activity"/>
    <property type="evidence" value="ECO:0007669"/>
    <property type="project" value="UniProtKB-UniRule"/>
</dbReference>
<dbReference type="InterPro" id="IPR031704">
    <property type="entry name" value="Glyco_hydro_36_N"/>
</dbReference>
<comment type="similarity">
    <text evidence="2">Belongs to the glycosyl hydrolase 36 family.</text>
</comment>
<dbReference type="PROSITE" id="PS00512">
    <property type="entry name" value="ALPHA_GALACTOSIDASE"/>
    <property type="match status" value="1"/>
</dbReference>
<dbReference type="RefSeq" id="WP_056954944.1">
    <property type="nucleotide sequence ID" value="NZ_AZDY01000042.1"/>
</dbReference>
<evidence type="ECO:0000256" key="3">
    <source>
        <dbReference type="ARBA" id="ARBA00012755"/>
    </source>
</evidence>
<keyword evidence="4 6" id="KW-0378">Hydrolase</keyword>
<evidence type="ECO:0000256" key="8">
    <source>
        <dbReference type="PIRSR" id="PIRSR005536-2"/>
    </source>
</evidence>
<evidence type="ECO:0000256" key="1">
    <source>
        <dbReference type="ARBA" id="ARBA00001255"/>
    </source>
</evidence>
<accession>A0A0R1KIX8</accession>
<dbReference type="PANTHER" id="PTHR43053:SF3">
    <property type="entry name" value="ALPHA-GALACTOSIDASE C-RELATED"/>
    <property type="match status" value="1"/>
</dbReference>
<organism evidence="11 12">
    <name type="scientific">Companilactobacillus bobalius DSM 19674</name>
    <dbReference type="NCBI Taxonomy" id="1423788"/>
    <lineage>
        <taxon>Bacteria</taxon>
        <taxon>Bacillati</taxon>
        <taxon>Bacillota</taxon>
        <taxon>Bacilli</taxon>
        <taxon>Lactobacillales</taxon>
        <taxon>Lactobacillaceae</taxon>
        <taxon>Companilactobacillus</taxon>
        <taxon>Companilactobacillus bobalius</taxon>
    </lineage>
</organism>
<proteinExistence type="inferred from homology"/>
<sequence>MIDVISNKIFHLHNDKVSYLFNVMENKQLGHLYYGKSLGNLEEDDLNYLLKHDSKSAGTVKYSPEIKNFTLADHESEYPVYGSSDYREGAIDVYRADEPWYLDFHFENYTIEKTKTRDLKFPTSYAQGENDAETLVITLKDQEHELRLIEKFTIFAGYSAIVRSQKLINLGDTTVQIHNMMSGVLSLPTAGYDFLSLSGAWLKERHIKRRPIEQGLTSVESLKGASSHQQNPFVALVDKNADVNQGNIYAANLIYSGNFLSQVEVNEWDKARLSIGINPKYFEWQLAKNEEFTTPESVFYYSDQGFNGLIKETNGFAEDHVIARKWKENSRPIVFNNWEATYFDFNEDKLLSLAQEGQKLGMECFVLDDGWFGHRDDDRSSLGNWAVDRRKFPNGMRSFAKKIHDMGLEFGLWFEPEMVSPDTDMYKEHPDWVVRHPYKRVGIGRGQYVLDFANPKVVDAVYQQMKPTIAETNLDYIKWDMNRNITEAYSPYLAEINRPQGEFFHRYILGVYALYQKILTDFPNILIEGCSGGGGRFDLGILFYSPQIWPSDDSDAIEKLDILTGTTLAYPLSSFSNHVSAVPNDQVKRNTPLALRQDVSDFGPLGYELDITKLDDEEKQKIKSNIEFYKQNRQLLLHGRLQQLVSVNPASNVVSWGVTNDQKSESFIGFYRKVAQPNSAVVRHIKAPFLDEIKHYVVDDKFRVSGRILKNIGLLEPFEFNGANLETAQISGDYQSWMYHLVAKD</sequence>
<dbReference type="Pfam" id="PF16874">
    <property type="entry name" value="Glyco_hydro_36C"/>
    <property type="match status" value="1"/>
</dbReference>
<dbReference type="Pfam" id="PF16875">
    <property type="entry name" value="Glyco_hydro_36N"/>
    <property type="match status" value="1"/>
</dbReference>
<evidence type="ECO:0000256" key="5">
    <source>
        <dbReference type="ARBA" id="ARBA00023295"/>
    </source>
</evidence>
<dbReference type="Pfam" id="PF02065">
    <property type="entry name" value="Melibiase"/>
    <property type="match status" value="1"/>
</dbReference>
<evidence type="ECO:0000256" key="6">
    <source>
        <dbReference type="PIRNR" id="PIRNR005536"/>
    </source>
</evidence>
<feature type="binding site" evidence="8">
    <location>
        <position position="530"/>
    </location>
    <ligand>
        <name>substrate</name>
    </ligand>
</feature>
<comment type="catalytic activity">
    <reaction evidence="1 6">
        <text>Hydrolysis of terminal, non-reducing alpha-D-galactose residues in alpha-D-galactosides, including galactose oligosaccharides, galactomannans and galactolipids.</text>
        <dbReference type="EC" id="3.2.1.22"/>
    </reaction>
</comment>
<evidence type="ECO:0000259" key="10">
    <source>
        <dbReference type="Pfam" id="PF16875"/>
    </source>
</evidence>
<dbReference type="EC" id="3.2.1.22" evidence="3 6"/>
<dbReference type="InterPro" id="IPR017853">
    <property type="entry name" value="GH"/>
</dbReference>
<evidence type="ECO:0000313" key="11">
    <source>
        <dbReference type="EMBL" id="KRK81555.1"/>
    </source>
</evidence>
<feature type="active site" description="Proton donor" evidence="7">
    <location>
        <position position="552"/>
    </location>
</feature>
<dbReference type="OrthoDB" id="9758822at2"/>
<dbReference type="STRING" id="1423788.FC78_GL000608"/>
<evidence type="ECO:0000313" key="12">
    <source>
        <dbReference type="Proteomes" id="UP000051515"/>
    </source>
</evidence>
<gene>
    <name evidence="11" type="ORF">FC78_GL000608</name>
</gene>
<dbReference type="CDD" id="cd14791">
    <property type="entry name" value="GH36"/>
    <property type="match status" value="1"/>
</dbReference>
<evidence type="ECO:0000256" key="2">
    <source>
        <dbReference type="ARBA" id="ARBA00006202"/>
    </source>
</evidence>
<keyword evidence="5 6" id="KW-0326">Glycosidase</keyword>
<dbReference type="InterPro" id="IPR031705">
    <property type="entry name" value="Glyco_hydro_36_C"/>
</dbReference>
<evidence type="ECO:0000256" key="4">
    <source>
        <dbReference type="ARBA" id="ARBA00022801"/>
    </source>
</evidence>
<keyword evidence="12" id="KW-1185">Reference proteome</keyword>
<dbReference type="GO" id="GO:0016052">
    <property type="term" value="P:carbohydrate catabolic process"/>
    <property type="evidence" value="ECO:0007669"/>
    <property type="project" value="InterPro"/>
</dbReference>
<dbReference type="EMBL" id="AZDY01000042">
    <property type="protein sequence ID" value="KRK81555.1"/>
    <property type="molecule type" value="Genomic_DNA"/>
</dbReference>
<dbReference type="Gene3D" id="3.20.20.70">
    <property type="entry name" value="Aldolase class I"/>
    <property type="match status" value="1"/>
</dbReference>
<dbReference type="PANTHER" id="PTHR43053">
    <property type="entry name" value="GLYCOSIDASE FAMILY 31"/>
    <property type="match status" value="1"/>
</dbReference>